<evidence type="ECO:0000256" key="1">
    <source>
        <dbReference type="SAM" id="MobiDB-lite"/>
    </source>
</evidence>
<keyword evidence="4" id="KW-1185">Reference proteome</keyword>
<evidence type="ECO:0000259" key="2">
    <source>
        <dbReference type="Pfam" id="PF03478"/>
    </source>
</evidence>
<evidence type="ECO:0000313" key="4">
    <source>
        <dbReference type="Proteomes" id="UP000604825"/>
    </source>
</evidence>
<dbReference type="AlphaFoldDB" id="A0A811SHX7"/>
<dbReference type="Pfam" id="PF03478">
    <property type="entry name" value="Beta-prop_KIB1-4"/>
    <property type="match status" value="1"/>
</dbReference>
<dbReference type="PANTHER" id="PTHR33800">
    <property type="entry name" value="OS06G0113600 PROTEIN"/>
    <property type="match status" value="1"/>
</dbReference>
<feature type="domain" description="KIB1-4 beta-propeller" evidence="2">
    <location>
        <begin position="129"/>
        <end position="376"/>
    </location>
</feature>
<comment type="caution">
    <text evidence="3">The sequence shown here is derived from an EMBL/GenBank/DDBJ whole genome shotgun (WGS) entry which is preliminary data.</text>
</comment>
<proteinExistence type="predicted"/>
<protein>
    <recommendedName>
        <fullName evidence="2">KIB1-4 beta-propeller domain-containing protein</fullName>
    </recommendedName>
</protein>
<organism evidence="3 4">
    <name type="scientific">Miscanthus lutarioriparius</name>
    <dbReference type="NCBI Taxonomy" id="422564"/>
    <lineage>
        <taxon>Eukaryota</taxon>
        <taxon>Viridiplantae</taxon>
        <taxon>Streptophyta</taxon>
        <taxon>Embryophyta</taxon>
        <taxon>Tracheophyta</taxon>
        <taxon>Spermatophyta</taxon>
        <taxon>Magnoliopsida</taxon>
        <taxon>Liliopsida</taxon>
        <taxon>Poales</taxon>
        <taxon>Poaceae</taxon>
        <taxon>PACMAD clade</taxon>
        <taxon>Panicoideae</taxon>
        <taxon>Andropogonodae</taxon>
        <taxon>Andropogoneae</taxon>
        <taxon>Saccharinae</taxon>
        <taxon>Miscanthus</taxon>
    </lineage>
</organism>
<feature type="region of interest" description="Disordered" evidence="1">
    <location>
        <begin position="1"/>
        <end position="25"/>
    </location>
</feature>
<dbReference type="OrthoDB" id="581467at2759"/>
<evidence type="ECO:0000313" key="3">
    <source>
        <dbReference type="EMBL" id="CAD6340527.1"/>
    </source>
</evidence>
<dbReference type="SUPFAM" id="SSF81383">
    <property type="entry name" value="F-box domain"/>
    <property type="match status" value="1"/>
</dbReference>
<dbReference type="InterPro" id="IPR005174">
    <property type="entry name" value="KIB1-4_b-propeller"/>
</dbReference>
<accession>A0A811SHX7</accession>
<gene>
    <name evidence="3" type="ORF">NCGR_LOCUS64625</name>
</gene>
<reference evidence="3" key="1">
    <citation type="submission" date="2020-10" db="EMBL/GenBank/DDBJ databases">
        <authorList>
            <person name="Han B."/>
            <person name="Lu T."/>
            <person name="Zhao Q."/>
            <person name="Huang X."/>
            <person name="Zhao Y."/>
        </authorList>
    </citation>
    <scope>NUCLEOTIDE SEQUENCE</scope>
</reference>
<dbReference type="InterPro" id="IPR036047">
    <property type="entry name" value="F-box-like_dom_sf"/>
</dbReference>
<dbReference type="PANTHER" id="PTHR33800:SF16">
    <property type="entry name" value="F-BOX DOMAIN-CONTAINING PROTEIN"/>
    <property type="match status" value="1"/>
</dbReference>
<name>A0A811SHX7_9POAL</name>
<dbReference type="Proteomes" id="UP000604825">
    <property type="component" value="Unassembled WGS sequence"/>
</dbReference>
<feature type="compositionally biased region" description="Polar residues" evidence="1">
    <location>
        <begin position="16"/>
        <end position="25"/>
    </location>
</feature>
<sequence length="407" mass="44972">MAAAKSKVPDSRESDIMQSPSKITRASTSTTIPAVYGLQGWADLPEGLLHSVVPLLGSIIELLAFAGTCRSWRAAFSSYPSKSTLCTMLPSLLVQPHITVHAPNLPSRSDDGHKLDTCQVLDPANMKSTLRCQVLEETFEKLCFAGSSYGQLICGYGRNCLIMDVFTGAKVLSPHLPFTNNTYLYYGMLTTPLASPNSHLLVCALPEKSGPFLLDWLIGSDSWSKLQLNLNDSVIVQIVEFNGQFIARDNYHRLYTLSLAPQLGLQEIATVWLDDIHGYPYTQPSLVVCSGMLLIVHYSLSLASSGAPVNYKAYCLDMSTEPASWVEVVKLENDARFMGRDVNSPTFSCMSLGRWRGRSNCLYYAHDSQPWVLHGMGHDADAVWDDSTNPDLVYSRGLCLKLQPFWV</sequence>
<dbReference type="EMBL" id="CAJGYO010000019">
    <property type="protein sequence ID" value="CAD6340527.1"/>
    <property type="molecule type" value="Genomic_DNA"/>
</dbReference>